<dbReference type="AlphaFoldDB" id="A0A140DMI0"/>
<evidence type="ECO:0000313" key="5">
    <source>
        <dbReference type="Proteomes" id="UP000031866"/>
    </source>
</evidence>
<gene>
    <name evidence="3" type="ORF">LF65_06250</name>
    <name evidence="4" type="ORF">LF65_06680</name>
</gene>
<evidence type="ECO:0000313" key="4">
    <source>
        <dbReference type="EMBL" id="AMK50469.1"/>
    </source>
</evidence>
<protein>
    <recommendedName>
        <fullName evidence="6">FIST N domain protein</fullName>
    </recommendedName>
</protein>
<dbReference type="PANTHER" id="PTHR40252:SF2">
    <property type="entry name" value="BLR0328 PROTEIN"/>
    <property type="match status" value="1"/>
</dbReference>
<reference evidence="5" key="1">
    <citation type="submission" date="2014-12" db="EMBL/GenBank/DDBJ databases">
        <title>Genome sequence of Clostridium beijerinckii strain 59B.</title>
        <authorList>
            <person name="Little G.T."/>
            <person name="Minton N.P."/>
        </authorList>
    </citation>
    <scope>NUCLEOTIDE SEQUENCE [LARGE SCALE GENOMIC DNA]</scope>
    <source>
        <strain evidence="5">59B</strain>
    </source>
</reference>
<dbReference type="Pfam" id="PF08495">
    <property type="entry name" value="FIST"/>
    <property type="match status" value="1"/>
</dbReference>
<feature type="domain" description="FIST C-domain" evidence="2">
    <location>
        <begin position="219"/>
        <end position="358"/>
    </location>
</feature>
<dbReference type="RefSeq" id="WP_061114841.1">
    <property type="nucleotide sequence ID" value="NZ_CP010086.2"/>
</dbReference>
<feature type="domain" description="FIST" evidence="1">
    <location>
        <begin position="25"/>
        <end position="218"/>
    </location>
</feature>
<dbReference type="InterPro" id="IPR019494">
    <property type="entry name" value="FIST_C"/>
</dbReference>
<evidence type="ECO:0000259" key="1">
    <source>
        <dbReference type="SMART" id="SM00897"/>
    </source>
</evidence>
<dbReference type="Pfam" id="PF10442">
    <property type="entry name" value="FIST_C"/>
    <property type="match status" value="1"/>
</dbReference>
<reference evidence="4" key="2">
    <citation type="submission" date="2016-02" db="EMBL/GenBank/DDBJ databases">
        <title>Genome sequence of Clostridium beijerinckii strain 59B.</title>
        <authorList>
            <person name="Little G.T."/>
            <person name="Minton N.P."/>
        </authorList>
    </citation>
    <scope>NUCLEOTIDE SEQUENCE</scope>
    <source>
        <strain evidence="5">59B</strain>
        <strain evidence="4">NCIMB 14988</strain>
    </source>
</reference>
<dbReference type="PANTHER" id="PTHR40252">
    <property type="entry name" value="BLR0328 PROTEIN"/>
    <property type="match status" value="1"/>
</dbReference>
<dbReference type="OrthoDB" id="9807794at2"/>
<dbReference type="KEGG" id="cbei:LF65_06680"/>
<dbReference type="SMART" id="SM01204">
    <property type="entry name" value="FIST_C"/>
    <property type="match status" value="1"/>
</dbReference>
<sequence>MVVEQFAFYKLNEVDSIITLGKLVKSQVIFLFGSKEFICNKEVFNKIKITYPNADIIGCTTAGEIFNDQVNDNILTVTAVYFESTEIKFLVTELTDFNKCYEKGIEIAKAIPVENLSHVFLIGEGININGSKLVEGVVDGLPEKVKVTGGLAGDYEGYKETFVVANDYGKKNLIATIAFYGEKIKIGFGSVGGFDTFGIERTVTKSKDNILYELDGKPALDLYKEYLGEYASRLPVSGLLFPLNIRSRDNKYSYVRTVAGIDEKTNSLRFAGEIPEGYYGKLMRANFNNLINGSIKAAENSITSINCEDIKLAILVSCRGRRVVLNQIIDEELEGVRSILGNDVIFTGFYSNGEIAPSNKNNVTEFHNQTMTITLIGEE</sequence>
<dbReference type="SMART" id="SM00897">
    <property type="entry name" value="FIST"/>
    <property type="match status" value="1"/>
</dbReference>
<organism evidence="4 5">
    <name type="scientific">Clostridium beijerinckii</name>
    <name type="common">Clostridium MP</name>
    <dbReference type="NCBI Taxonomy" id="1520"/>
    <lineage>
        <taxon>Bacteria</taxon>
        <taxon>Bacillati</taxon>
        <taxon>Bacillota</taxon>
        <taxon>Clostridia</taxon>
        <taxon>Eubacteriales</taxon>
        <taxon>Clostridiaceae</taxon>
        <taxon>Clostridium</taxon>
    </lineage>
</organism>
<dbReference type="EMBL" id="CP010086">
    <property type="protein sequence ID" value="AMK50469.1"/>
    <property type="molecule type" value="Genomic_DNA"/>
</dbReference>
<dbReference type="KEGG" id="cbei:LF65_06250"/>
<accession>A0A140DMI0</accession>
<name>A0A140DMI0_CLOBE</name>
<evidence type="ECO:0000313" key="3">
    <source>
        <dbReference type="EMBL" id="AMK50395.1"/>
    </source>
</evidence>
<dbReference type="STRING" id="1520.LF65_06250"/>
<evidence type="ECO:0000259" key="2">
    <source>
        <dbReference type="SMART" id="SM01204"/>
    </source>
</evidence>
<dbReference type="InterPro" id="IPR013702">
    <property type="entry name" value="FIST_domain_N"/>
</dbReference>
<evidence type="ECO:0008006" key="6">
    <source>
        <dbReference type="Google" id="ProtNLM"/>
    </source>
</evidence>
<dbReference type="Proteomes" id="UP000031866">
    <property type="component" value="Chromosome"/>
</dbReference>
<dbReference type="EMBL" id="CP010086">
    <property type="protein sequence ID" value="AMK50395.1"/>
    <property type="molecule type" value="Genomic_DNA"/>
</dbReference>
<proteinExistence type="predicted"/>